<organism evidence="2 3">
    <name type="scientific">Neohortaea acidophila</name>
    <dbReference type="NCBI Taxonomy" id="245834"/>
    <lineage>
        <taxon>Eukaryota</taxon>
        <taxon>Fungi</taxon>
        <taxon>Dikarya</taxon>
        <taxon>Ascomycota</taxon>
        <taxon>Pezizomycotina</taxon>
        <taxon>Dothideomycetes</taxon>
        <taxon>Dothideomycetidae</taxon>
        <taxon>Mycosphaerellales</taxon>
        <taxon>Teratosphaeriaceae</taxon>
        <taxon>Neohortaea</taxon>
    </lineage>
</organism>
<evidence type="ECO:0000313" key="2">
    <source>
        <dbReference type="EMBL" id="KAF2479808.1"/>
    </source>
</evidence>
<dbReference type="EMBL" id="MU001641">
    <property type="protein sequence ID" value="KAF2479808.1"/>
    <property type="molecule type" value="Genomic_DNA"/>
</dbReference>
<evidence type="ECO:0000256" key="1">
    <source>
        <dbReference type="SAM" id="SignalP"/>
    </source>
</evidence>
<dbReference type="RefSeq" id="XP_033586378.1">
    <property type="nucleotide sequence ID" value="XM_033737726.1"/>
</dbReference>
<dbReference type="GeneID" id="54478728"/>
<dbReference type="OrthoDB" id="3360643at2759"/>
<feature type="chain" id="PRO_5025455932" evidence="1">
    <location>
        <begin position="17"/>
        <end position="226"/>
    </location>
</feature>
<proteinExistence type="predicted"/>
<dbReference type="Proteomes" id="UP000799767">
    <property type="component" value="Unassembled WGS sequence"/>
</dbReference>
<keyword evidence="1" id="KW-0732">Signal</keyword>
<dbReference type="AlphaFoldDB" id="A0A6A6PID6"/>
<sequence length="226" mass="24359">MKSFVSLLALATAAQAVTFYTLDLRTPGDVNLTQFEGTIKVPEYPPGYPCDGCTYYLWPGLQGSSVPGVYQNVMSPESSGGTWSVDSGYCCESGQPFDGGLSGLEPGSEYYFNNLRGNDGTWTTQFAVSGKPVSQTDTFNYSAFPFNLAVFAIELYGASWNFGEFAFYDVTIAWLGDDTSACNNNLAEYNGGDFAYAVDGASATVRDGQVFCYFSQVLFEAPPPSS</sequence>
<reference evidence="2" key="1">
    <citation type="journal article" date="2020" name="Stud. Mycol.">
        <title>101 Dothideomycetes genomes: a test case for predicting lifestyles and emergence of pathogens.</title>
        <authorList>
            <person name="Haridas S."/>
            <person name="Albert R."/>
            <person name="Binder M."/>
            <person name="Bloem J."/>
            <person name="Labutti K."/>
            <person name="Salamov A."/>
            <person name="Andreopoulos B."/>
            <person name="Baker S."/>
            <person name="Barry K."/>
            <person name="Bills G."/>
            <person name="Bluhm B."/>
            <person name="Cannon C."/>
            <person name="Castanera R."/>
            <person name="Culley D."/>
            <person name="Daum C."/>
            <person name="Ezra D."/>
            <person name="Gonzalez J."/>
            <person name="Henrissat B."/>
            <person name="Kuo A."/>
            <person name="Liang C."/>
            <person name="Lipzen A."/>
            <person name="Lutzoni F."/>
            <person name="Magnuson J."/>
            <person name="Mondo S."/>
            <person name="Nolan M."/>
            <person name="Ohm R."/>
            <person name="Pangilinan J."/>
            <person name="Park H.-J."/>
            <person name="Ramirez L."/>
            <person name="Alfaro M."/>
            <person name="Sun H."/>
            <person name="Tritt A."/>
            <person name="Yoshinaga Y."/>
            <person name="Zwiers L.-H."/>
            <person name="Turgeon B."/>
            <person name="Goodwin S."/>
            <person name="Spatafora J."/>
            <person name="Crous P."/>
            <person name="Grigoriev I."/>
        </authorList>
    </citation>
    <scope>NUCLEOTIDE SEQUENCE</scope>
    <source>
        <strain evidence="2">CBS 113389</strain>
    </source>
</reference>
<feature type="signal peptide" evidence="1">
    <location>
        <begin position="1"/>
        <end position="16"/>
    </location>
</feature>
<accession>A0A6A6PID6</accession>
<name>A0A6A6PID6_9PEZI</name>
<gene>
    <name evidence="2" type="ORF">BDY17DRAFT_327741</name>
</gene>
<protein>
    <submittedName>
        <fullName evidence="2">Uncharacterized protein</fullName>
    </submittedName>
</protein>
<evidence type="ECO:0000313" key="3">
    <source>
        <dbReference type="Proteomes" id="UP000799767"/>
    </source>
</evidence>
<keyword evidence="3" id="KW-1185">Reference proteome</keyword>